<dbReference type="InterPro" id="IPR057727">
    <property type="entry name" value="WCX_dom"/>
</dbReference>
<dbReference type="InterPro" id="IPR036388">
    <property type="entry name" value="WH-like_DNA-bd_sf"/>
</dbReference>
<protein>
    <submittedName>
        <fullName evidence="3">Predicted DNA-binding transcriptional regulator YafY, contains an HTH and WYL domains</fullName>
    </submittedName>
</protein>
<gene>
    <name evidence="3" type="ORF">GA0116959_10227</name>
</gene>
<proteinExistence type="predicted"/>
<feature type="domain" description="WCX" evidence="2">
    <location>
        <begin position="219"/>
        <end position="293"/>
    </location>
</feature>
<dbReference type="Gene3D" id="1.10.10.10">
    <property type="entry name" value="Winged helix-like DNA-binding domain superfamily/Winged helix DNA-binding domain"/>
    <property type="match status" value="1"/>
</dbReference>
<accession>A0A1C4GT28</accession>
<evidence type="ECO:0000313" key="3">
    <source>
        <dbReference type="EMBL" id="SCC70941.1"/>
    </source>
</evidence>
<dbReference type="GO" id="GO:0003677">
    <property type="term" value="F:DNA binding"/>
    <property type="evidence" value="ECO:0007669"/>
    <property type="project" value="UniProtKB-KW"/>
</dbReference>
<evidence type="ECO:0000313" key="4">
    <source>
        <dbReference type="Proteomes" id="UP000243661"/>
    </source>
</evidence>
<organism evidence="3 4">
    <name type="scientific">Acinetobacter albensis</name>
    <dbReference type="NCBI Taxonomy" id="1673609"/>
    <lineage>
        <taxon>Bacteria</taxon>
        <taxon>Pseudomonadati</taxon>
        <taxon>Pseudomonadota</taxon>
        <taxon>Gammaproteobacteria</taxon>
        <taxon>Moraxellales</taxon>
        <taxon>Moraxellaceae</taxon>
        <taxon>Acinetobacter</taxon>
    </lineage>
</organism>
<dbReference type="InterPro" id="IPR026881">
    <property type="entry name" value="WYL_dom"/>
</dbReference>
<feature type="domain" description="WYL" evidence="1">
    <location>
        <begin position="130"/>
        <end position="189"/>
    </location>
</feature>
<dbReference type="Pfam" id="PF25583">
    <property type="entry name" value="WCX"/>
    <property type="match status" value="1"/>
</dbReference>
<name>A0A1C4GT28_9GAMM</name>
<dbReference type="Pfam" id="PF13280">
    <property type="entry name" value="WYL"/>
    <property type="match status" value="1"/>
</dbReference>
<dbReference type="EMBL" id="FMBK01000002">
    <property type="protein sequence ID" value="SCC70941.1"/>
    <property type="molecule type" value="Genomic_DNA"/>
</dbReference>
<dbReference type="Proteomes" id="UP000243661">
    <property type="component" value="Unassembled WGS sequence"/>
</dbReference>
<dbReference type="PANTHER" id="PTHR34580:SF1">
    <property type="entry name" value="PROTEIN PAFC"/>
    <property type="match status" value="1"/>
</dbReference>
<dbReference type="InterPro" id="IPR051534">
    <property type="entry name" value="CBASS_pafABC_assoc_protein"/>
</dbReference>
<dbReference type="OrthoDB" id="6521217at2"/>
<dbReference type="AlphaFoldDB" id="A0A1C4GT28"/>
<evidence type="ECO:0000259" key="1">
    <source>
        <dbReference type="Pfam" id="PF13280"/>
    </source>
</evidence>
<sequence length="302" mass="35536">MKRIASTHERLAERLANILTKLNVGYQLGVVELAQEFQVSTRTIERDFDRLNSYLPLIQDENSKKYSLDPLYLGRFKLQDIQNFAQLSGMSELYPSLNMSFLRGLLDERASQVFSAKGYYFENAAQFAAHFQVLAEAIQQRKQIHFTYNNRPRSVYPYRLIHYQGNWYLAATAEEELRAYRLSKIDHVTQQMATQFEHDPDILAQLEDDEGIWFGRNKQDVLVSVRPEMALYFKQRHLLPEQTIEEEDTTGALLVRCQIRHEMQLLPLVRYWIPYIKIIHPSHFQEKLEQDLKLYLSAPFLG</sequence>
<dbReference type="RefSeq" id="WP_092717596.1">
    <property type="nucleotide sequence ID" value="NZ_FMBK01000002.1"/>
</dbReference>
<evidence type="ECO:0000259" key="2">
    <source>
        <dbReference type="Pfam" id="PF25583"/>
    </source>
</evidence>
<reference evidence="3 4" key="1">
    <citation type="submission" date="2016-08" db="EMBL/GenBank/DDBJ databases">
        <authorList>
            <person name="Seilhamer J.J."/>
        </authorList>
    </citation>
    <scope>NUCLEOTIDE SEQUENCE [LARGE SCALE GENOMIC DNA]</scope>
    <source>
        <strain evidence="3 4">ANC 4874</strain>
    </source>
</reference>
<dbReference type="PANTHER" id="PTHR34580">
    <property type="match status" value="1"/>
</dbReference>
<dbReference type="PROSITE" id="PS52050">
    <property type="entry name" value="WYL"/>
    <property type="match status" value="1"/>
</dbReference>
<keyword evidence="3" id="KW-0238">DNA-binding</keyword>